<accession>A0A1Y2IPN7</accession>
<dbReference type="OrthoDB" id="5398391at2759"/>
<dbReference type="SUPFAM" id="SSF158694">
    <property type="entry name" value="UraD-Like"/>
    <property type="match status" value="1"/>
</dbReference>
<dbReference type="Proteomes" id="UP000193067">
    <property type="component" value="Unassembled WGS sequence"/>
</dbReference>
<evidence type="ECO:0000313" key="4">
    <source>
        <dbReference type="EMBL" id="OSD03079.1"/>
    </source>
</evidence>
<sequence>MRSWIHSVKPLGDFSQAANPLQPAHPPSPLPPLLEAASDTSEQEDGPLARALALLFEPSPVLFSTLIPALVSHIQNAPPILSYYALIDASLSVIASWPDDLRAQFIAGHPRIGEVKGLSQLSAQEQAAKATPPEVLARLAHLNACYEHRYPGLVYITFVNGRSRAEIKDEMEEALGLEHSLSPEEPPVQSVGQVEVGSEEWRQELARAIADVGKIAKSRLKTLGVEPNPAEP</sequence>
<feature type="region of interest" description="Disordered" evidence="2">
    <location>
        <begin position="16"/>
        <end position="42"/>
    </location>
</feature>
<reference evidence="4 5" key="1">
    <citation type="journal article" date="2015" name="Biotechnol. Biofuels">
        <title>Enhanced degradation of softwood versus hardwood by the white-rot fungus Pycnoporus coccineus.</title>
        <authorList>
            <person name="Couturier M."/>
            <person name="Navarro D."/>
            <person name="Chevret D."/>
            <person name="Henrissat B."/>
            <person name="Piumi F."/>
            <person name="Ruiz-Duenas F.J."/>
            <person name="Martinez A.T."/>
            <person name="Grigoriev I.V."/>
            <person name="Riley R."/>
            <person name="Lipzen A."/>
            <person name="Berrin J.G."/>
            <person name="Master E.R."/>
            <person name="Rosso M.N."/>
        </authorList>
    </citation>
    <scope>NUCLEOTIDE SEQUENCE [LARGE SCALE GENOMIC DNA]</scope>
    <source>
        <strain evidence="4 5">BRFM310</strain>
    </source>
</reference>
<evidence type="ECO:0000256" key="2">
    <source>
        <dbReference type="SAM" id="MobiDB-lite"/>
    </source>
</evidence>
<evidence type="ECO:0000256" key="1">
    <source>
        <dbReference type="ARBA" id="ARBA00022631"/>
    </source>
</evidence>
<protein>
    <recommendedName>
        <fullName evidence="3">Oxo-4-hydroxy-4-carboxy-5-ureidoimidazoline decarboxylase domain-containing protein</fullName>
    </recommendedName>
</protein>
<dbReference type="GO" id="GO:0006144">
    <property type="term" value="P:purine nucleobase metabolic process"/>
    <property type="evidence" value="ECO:0007669"/>
    <property type="project" value="UniProtKB-KW"/>
</dbReference>
<keyword evidence="5" id="KW-1185">Reference proteome</keyword>
<dbReference type="Gene3D" id="1.10.3330.10">
    <property type="entry name" value="Oxo-4-hydroxy-4-carboxy-5-ureidoimidazoline decarboxylase"/>
    <property type="match status" value="1"/>
</dbReference>
<keyword evidence="1" id="KW-0659">Purine metabolism</keyword>
<feature type="domain" description="Oxo-4-hydroxy-4-carboxy-5-ureidoimidazoline decarboxylase" evidence="3">
    <location>
        <begin position="48"/>
        <end position="175"/>
    </location>
</feature>
<gene>
    <name evidence="4" type="ORF">PYCCODRAFT_1410050</name>
</gene>
<evidence type="ECO:0000259" key="3">
    <source>
        <dbReference type="Pfam" id="PF09349"/>
    </source>
</evidence>
<dbReference type="PANTHER" id="PTHR37987">
    <property type="entry name" value="CHROMOSOME 9, WHOLE GENOME SHOTGUN SEQUENCE"/>
    <property type="match status" value="1"/>
</dbReference>
<feature type="compositionally biased region" description="Pro residues" evidence="2">
    <location>
        <begin position="23"/>
        <end position="32"/>
    </location>
</feature>
<dbReference type="InterPro" id="IPR018020">
    <property type="entry name" value="OHCU_decarboxylase"/>
</dbReference>
<evidence type="ECO:0000313" key="5">
    <source>
        <dbReference type="Proteomes" id="UP000193067"/>
    </source>
</evidence>
<dbReference type="Pfam" id="PF09349">
    <property type="entry name" value="OHCU_decarbox"/>
    <property type="match status" value="1"/>
</dbReference>
<proteinExistence type="predicted"/>
<organism evidence="4 5">
    <name type="scientific">Trametes coccinea (strain BRFM310)</name>
    <name type="common">Pycnoporus coccineus</name>
    <dbReference type="NCBI Taxonomy" id="1353009"/>
    <lineage>
        <taxon>Eukaryota</taxon>
        <taxon>Fungi</taxon>
        <taxon>Dikarya</taxon>
        <taxon>Basidiomycota</taxon>
        <taxon>Agaricomycotina</taxon>
        <taxon>Agaricomycetes</taxon>
        <taxon>Polyporales</taxon>
        <taxon>Polyporaceae</taxon>
        <taxon>Trametes</taxon>
    </lineage>
</organism>
<dbReference type="EMBL" id="KZ084102">
    <property type="protein sequence ID" value="OSD03079.1"/>
    <property type="molecule type" value="Genomic_DNA"/>
</dbReference>
<name>A0A1Y2IPN7_TRAC3</name>
<dbReference type="PANTHER" id="PTHR37987:SF1">
    <property type="entry name" value="OXO-4-HYDROXY-4-CARBOXY-5-UREIDOIMIDAZOLINE DECARBOXYLASE DOMAIN-CONTAINING PROTEIN"/>
    <property type="match status" value="1"/>
</dbReference>
<dbReference type="InterPro" id="IPR036778">
    <property type="entry name" value="OHCU_decarboxylase_sf"/>
</dbReference>
<dbReference type="AlphaFoldDB" id="A0A1Y2IPN7"/>